<keyword evidence="1" id="KW-1133">Transmembrane helix</keyword>
<protein>
    <recommendedName>
        <fullName evidence="2">YcxB-like C-terminal domain-containing protein</fullName>
    </recommendedName>
</protein>
<evidence type="ECO:0000256" key="1">
    <source>
        <dbReference type="SAM" id="Phobius"/>
    </source>
</evidence>
<evidence type="ECO:0000313" key="4">
    <source>
        <dbReference type="Proteomes" id="UP000199051"/>
    </source>
</evidence>
<dbReference type="Proteomes" id="UP000199051">
    <property type="component" value="Unassembled WGS sequence"/>
</dbReference>
<evidence type="ECO:0000259" key="2">
    <source>
        <dbReference type="Pfam" id="PF14317"/>
    </source>
</evidence>
<feature type="domain" description="YcxB-like C-terminal" evidence="2">
    <location>
        <begin position="106"/>
        <end position="148"/>
    </location>
</feature>
<dbReference type="AlphaFoldDB" id="A0A1H9VBK6"/>
<dbReference type="RefSeq" id="WP_143073556.1">
    <property type="nucleotide sequence ID" value="NZ_FOGI01000008.1"/>
</dbReference>
<keyword evidence="4" id="KW-1185">Reference proteome</keyword>
<proteinExistence type="predicted"/>
<organism evidence="3 4">
    <name type="scientific">Actinokineospora terrae</name>
    <dbReference type="NCBI Taxonomy" id="155974"/>
    <lineage>
        <taxon>Bacteria</taxon>
        <taxon>Bacillati</taxon>
        <taxon>Actinomycetota</taxon>
        <taxon>Actinomycetes</taxon>
        <taxon>Pseudonocardiales</taxon>
        <taxon>Pseudonocardiaceae</taxon>
        <taxon>Actinokineospora</taxon>
    </lineage>
</organism>
<dbReference type="EMBL" id="FOGI01000008">
    <property type="protein sequence ID" value="SES19146.1"/>
    <property type="molecule type" value="Genomic_DNA"/>
</dbReference>
<reference evidence="4" key="1">
    <citation type="submission" date="2016-10" db="EMBL/GenBank/DDBJ databases">
        <authorList>
            <person name="Varghese N."/>
            <person name="Submissions S."/>
        </authorList>
    </citation>
    <scope>NUCLEOTIDE SEQUENCE [LARGE SCALE GENOMIC DNA]</scope>
    <source>
        <strain evidence="4">DSM 44260</strain>
    </source>
</reference>
<dbReference type="Pfam" id="PF14317">
    <property type="entry name" value="YcxB"/>
    <property type="match status" value="1"/>
</dbReference>
<accession>A0A1H9VBK6</accession>
<feature type="transmembrane region" description="Helical" evidence="1">
    <location>
        <begin position="25"/>
        <end position="43"/>
    </location>
</feature>
<dbReference type="InterPro" id="IPR025588">
    <property type="entry name" value="YcxB-like_C"/>
</dbReference>
<name>A0A1H9VBK6_9PSEU</name>
<dbReference type="STRING" id="155974.SAMN04487818_108241"/>
<keyword evidence="1" id="KW-0812">Transmembrane</keyword>
<gene>
    <name evidence="3" type="ORF">SAMN04487818_108241</name>
</gene>
<sequence length="162" mass="17449">MRLRWTPVPADWADGVRAVVPFTRWVPWFALALGAFSVVLLVLGQALPGVFGLVCAVVIAAIPFAAIRHAFRGNPVAGRTVTADVDDYSVRMMTADGSAYSDLVLTDLTGWVETDRSFLLRTGPSGFHPVPGRAFDTTEDIDRFRDLLTRVLGPAGVPPSAP</sequence>
<evidence type="ECO:0000313" key="3">
    <source>
        <dbReference type="EMBL" id="SES19146.1"/>
    </source>
</evidence>
<keyword evidence="1" id="KW-0472">Membrane</keyword>
<feature type="transmembrane region" description="Helical" evidence="1">
    <location>
        <begin position="50"/>
        <end position="71"/>
    </location>
</feature>